<sequence length="120" mass="12978">MGKRGGQGSDAMEDEVDDRAEQRDRWVEVWTGGLRSTVVGMTRGAVAAASSHQRKIRSAVCLADPRLEASQPAMHSPSPSAGALRRAQREPKSERGRGLSDEPDTVTQPTTSTVQYCMLP</sequence>
<feature type="compositionally biased region" description="Basic and acidic residues" evidence="1">
    <location>
        <begin position="87"/>
        <end position="100"/>
    </location>
</feature>
<dbReference type="InParanoid" id="A0A317XYQ6"/>
<evidence type="ECO:0000313" key="2">
    <source>
        <dbReference type="EMBL" id="PWZ03070.1"/>
    </source>
</evidence>
<feature type="region of interest" description="Disordered" evidence="1">
    <location>
        <begin position="67"/>
        <end position="120"/>
    </location>
</feature>
<evidence type="ECO:0000256" key="1">
    <source>
        <dbReference type="SAM" id="MobiDB-lite"/>
    </source>
</evidence>
<dbReference type="Proteomes" id="UP000246740">
    <property type="component" value="Unassembled WGS sequence"/>
</dbReference>
<accession>A0A317XYQ6</accession>
<proteinExistence type="predicted"/>
<reference evidence="2 3" key="1">
    <citation type="journal article" date="2018" name="Mol. Biol. Evol.">
        <title>Broad Genomic Sampling Reveals a Smut Pathogenic Ancestry of the Fungal Clade Ustilaginomycotina.</title>
        <authorList>
            <person name="Kijpornyongpan T."/>
            <person name="Mondo S.J."/>
            <person name="Barry K."/>
            <person name="Sandor L."/>
            <person name="Lee J."/>
            <person name="Lipzen A."/>
            <person name="Pangilinan J."/>
            <person name="LaButti K."/>
            <person name="Hainaut M."/>
            <person name="Henrissat B."/>
            <person name="Grigoriev I.V."/>
            <person name="Spatafora J.W."/>
            <person name="Aime M.C."/>
        </authorList>
    </citation>
    <scope>NUCLEOTIDE SEQUENCE [LARGE SCALE GENOMIC DNA]</scope>
    <source>
        <strain evidence="2 3">MCA 3645</strain>
    </source>
</reference>
<protein>
    <submittedName>
        <fullName evidence="2">Uncharacterized protein</fullName>
    </submittedName>
</protein>
<organism evidence="2 3">
    <name type="scientific">Testicularia cyperi</name>
    <dbReference type="NCBI Taxonomy" id="1882483"/>
    <lineage>
        <taxon>Eukaryota</taxon>
        <taxon>Fungi</taxon>
        <taxon>Dikarya</taxon>
        <taxon>Basidiomycota</taxon>
        <taxon>Ustilaginomycotina</taxon>
        <taxon>Ustilaginomycetes</taxon>
        <taxon>Ustilaginales</taxon>
        <taxon>Anthracoideaceae</taxon>
        <taxon>Testicularia</taxon>
    </lineage>
</organism>
<name>A0A317XYQ6_9BASI</name>
<feature type="compositionally biased region" description="Polar residues" evidence="1">
    <location>
        <begin position="105"/>
        <end position="120"/>
    </location>
</feature>
<gene>
    <name evidence="2" type="ORF">BCV70DRAFT_11243</name>
</gene>
<feature type="region of interest" description="Disordered" evidence="1">
    <location>
        <begin position="1"/>
        <end position="25"/>
    </location>
</feature>
<evidence type="ECO:0000313" key="3">
    <source>
        <dbReference type="Proteomes" id="UP000246740"/>
    </source>
</evidence>
<dbReference type="AlphaFoldDB" id="A0A317XYQ6"/>
<keyword evidence="3" id="KW-1185">Reference proteome</keyword>
<dbReference type="EMBL" id="KZ819188">
    <property type="protein sequence ID" value="PWZ03070.1"/>
    <property type="molecule type" value="Genomic_DNA"/>
</dbReference>